<evidence type="ECO:0000313" key="1">
    <source>
        <dbReference type="EMBL" id="CAL1536031.1"/>
    </source>
</evidence>
<protein>
    <submittedName>
        <fullName evidence="1">Uncharacterized protein</fullName>
    </submittedName>
</protein>
<dbReference type="AlphaFoldDB" id="A0AAV2HPK3"/>
<name>A0AAV2HPK3_LYMST</name>
<dbReference type="EMBL" id="CAXITT010000218">
    <property type="protein sequence ID" value="CAL1536031.1"/>
    <property type="molecule type" value="Genomic_DNA"/>
</dbReference>
<proteinExistence type="predicted"/>
<dbReference type="PANTHER" id="PTHR28398">
    <property type="entry name" value="SYNAPTONEMAL COMPLEX CENTRAL ELEMENT PROTEIN 2"/>
    <property type="match status" value="1"/>
</dbReference>
<dbReference type="GO" id="GO:0007130">
    <property type="term" value="P:synaptonemal complex assembly"/>
    <property type="evidence" value="ECO:0007669"/>
    <property type="project" value="InterPro"/>
</dbReference>
<evidence type="ECO:0000313" key="2">
    <source>
        <dbReference type="Proteomes" id="UP001497497"/>
    </source>
</evidence>
<dbReference type="PANTHER" id="PTHR28398:SF1">
    <property type="entry name" value="SYNAPTONEMAL COMPLEX CENTRAL ELEMENT PROTEIN 2"/>
    <property type="match status" value="1"/>
</dbReference>
<dbReference type="Proteomes" id="UP001497497">
    <property type="component" value="Unassembled WGS sequence"/>
</dbReference>
<keyword evidence="2" id="KW-1185">Reference proteome</keyword>
<reference evidence="1 2" key="1">
    <citation type="submission" date="2024-04" db="EMBL/GenBank/DDBJ databases">
        <authorList>
            <consortium name="Genoscope - CEA"/>
            <person name="William W."/>
        </authorList>
    </citation>
    <scope>NUCLEOTIDE SEQUENCE [LARGE SCALE GENOMIC DNA]</scope>
</reference>
<gene>
    <name evidence="1" type="ORF">GSLYS_00009944001</name>
</gene>
<comment type="caution">
    <text evidence="1">The sequence shown here is derived from an EMBL/GenBank/DDBJ whole genome shotgun (WGS) entry which is preliminary data.</text>
</comment>
<dbReference type="InterPro" id="IPR034609">
    <property type="entry name" value="Syce2"/>
</dbReference>
<organism evidence="1 2">
    <name type="scientific">Lymnaea stagnalis</name>
    <name type="common">Great pond snail</name>
    <name type="synonym">Helix stagnalis</name>
    <dbReference type="NCBI Taxonomy" id="6523"/>
    <lineage>
        <taxon>Eukaryota</taxon>
        <taxon>Metazoa</taxon>
        <taxon>Spiralia</taxon>
        <taxon>Lophotrochozoa</taxon>
        <taxon>Mollusca</taxon>
        <taxon>Gastropoda</taxon>
        <taxon>Heterobranchia</taxon>
        <taxon>Euthyneura</taxon>
        <taxon>Panpulmonata</taxon>
        <taxon>Hygrophila</taxon>
        <taxon>Lymnaeoidea</taxon>
        <taxon>Lymnaeidae</taxon>
        <taxon>Lymnaea</taxon>
    </lineage>
</organism>
<sequence>MTKEQIEERLSELFANINEKRNHDLKLLTQLKQEIMTQAERSCERLERHMCHMHEAKGKELDDAVNKLLGVLDRIRALETELDSSKSSLNILCQDIHIPM</sequence>
<dbReference type="GO" id="GO:0000801">
    <property type="term" value="C:central element"/>
    <property type="evidence" value="ECO:0007669"/>
    <property type="project" value="InterPro"/>
</dbReference>
<accession>A0AAV2HPK3</accession>